<comment type="caution">
    <text evidence="4">The sequence shown here is derived from an EMBL/GenBank/DDBJ whole genome shotgun (WGS) entry which is preliminary data.</text>
</comment>
<dbReference type="STRING" id="391625.PPSIR1_08981"/>
<dbReference type="Proteomes" id="UP000005801">
    <property type="component" value="Unassembled WGS sequence"/>
</dbReference>
<dbReference type="PROSITE" id="PS50110">
    <property type="entry name" value="RESPONSE_REGULATORY"/>
    <property type="match status" value="1"/>
</dbReference>
<reference evidence="4 5" key="1">
    <citation type="submission" date="2007-06" db="EMBL/GenBank/DDBJ databases">
        <authorList>
            <person name="Shimkets L."/>
            <person name="Ferriera S."/>
            <person name="Johnson J."/>
            <person name="Kravitz S."/>
            <person name="Beeson K."/>
            <person name="Sutton G."/>
            <person name="Rogers Y.-H."/>
            <person name="Friedman R."/>
            <person name="Frazier M."/>
            <person name="Venter J.C."/>
        </authorList>
    </citation>
    <scope>NUCLEOTIDE SEQUENCE [LARGE SCALE GENOMIC DNA]</scope>
    <source>
        <strain evidence="4 5">SIR-1</strain>
    </source>
</reference>
<evidence type="ECO:0000259" key="3">
    <source>
        <dbReference type="PROSITE" id="PS50110"/>
    </source>
</evidence>
<dbReference type="GO" id="GO:0000160">
    <property type="term" value="P:phosphorelay signal transduction system"/>
    <property type="evidence" value="ECO:0007669"/>
    <property type="project" value="InterPro"/>
</dbReference>
<accession>A6G725</accession>
<protein>
    <submittedName>
        <fullName evidence="4">Response regulator</fullName>
    </submittedName>
</protein>
<dbReference type="InterPro" id="IPR001789">
    <property type="entry name" value="Sig_transdc_resp-reg_receiver"/>
</dbReference>
<sequence>MTELSQSGSSPTPTQAPQPRVLLAHGGAVIAGAAQRILGAHGFDVYVAQNEGAVRGRLAGERFDALVVDVALPGGFELVLPAREAGVRCIILVASVFRRTSYKRRPRRLYGADDYVEIHHLGDHLPRRLRAQLGMDGSDLPKETLREILATLEDHGDSRLRQQTPRGLAMLIVADLLLYNGDRITEARSVEDALSVVSEDLDGARQLFAQIRPDADAAGDDLVGQAFRELVSSLERPLSADSGASAGGPAPAEGEGN</sequence>
<keyword evidence="1" id="KW-0597">Phosphoprotein</keyword>
<proteinExistence type="predicted"/>
<feature type="region of interest" description="Disordered" evidence="2">
    <location>
        <begin position="238"/>
        <end position="257"/>
    </location>
</feature>
<evidence type="ECO:0000313" key="4">
    <source>
        <dbReference type="EMBL" id="EDM78301.1"/>
    </source>
</evidence>
<dbReference type="RefSeq" id="WP_006972520.1">
    <property type="nucleotide sequence ID" value="NZ_ABCS01000032.1"/>
</dbReference>
<evidence type="ECO:0000313" key="5">
    <source>
        <dbReference type="Proteomes" id="UP000005801"/>
    </source>
</evidence>
<feature type="domain" description="Response regulatory" evidence="3">
    <location>
        <begin position="20"/>
        <end position="133"/>
    </location>
</feature>
<dbReference type="eggNOG" id="COG0745">
    <property type="taxonomic scope" value="Bacteria"/>
</dbReference>
<dbReference type="AlphaFoldDB" id="A6G725"/>
<dbReference type="EMBL" id="ABCS01000032">
    <property type="protein sequence ID" value="EDM78301.1"/>
    <property type="molecule type" value="Genomic_DNA"/>
</dbReference>
<name>A6G725_9BACT</name>
<evidence type="ECO:0000256" key="1">
    <source>
        <dbReference type="PROSITE-ProRule" id="PRU00169"/>
    </source>
</evidence>
<dbReference type="CDD" id="cd00156">
    <property type="entry name" value="REC"/>
    <property type="match status" value="1"/>
</dbReference>
<dbReference type="SUPFAM" id="SSF52172">
    <property type="entry name" value="CheY-like"/>
    <property type="match status" value="1"/>
</dbReference>
<dbReference type="InterPro" id="IPR011006">
    <property type="entry name" value="CheY-like_superfamily"/>
</dbReference>
<organism evidence="4 5">
    <name type="scientific">Plesiocystis pacifica SIR-1</name>
    <dbReference type="NCBI Taxonomy" id="391625"/>
    <lineage>
        <taxon>Bacteria</taxon>
        <taxon>Pseudomonadati</taxon>
        <taxon>Myxococcota</taxon>
        <taxon>Polyangia</taxon>
        <taxon>Nannocystales</taxon>
        <taxon>Nannocystaceae</taxon>
        <taxon>Plesiocystis</taxon>
    </lineage>
</organism>
<keyword evidence="5" id="KW-1185">Reference proteome</keyword>
<dbReference type="Gene3D" id="3.40.50.2300">
    <property type="match status" value="1"/>
</dbReference>
<evidence type="ECO:0000256" key="2">
    <source>
        <dbReference type="SAM" id="MobiDB-lite"/>
    </source>
</evidence>
<gene>
    <name evidence="4" type="ORF">PPSIR1_08981</name>
</gene>
<dbReference type="OrthoDB" id="5393943at2"/>
<feature type="compositionally biased region" description="Low complexity" evidence="2">
    <location>
        <begin position="239"/>
        <end position="257"/>
    </location>
</feature>
<feature type="modified residue" description="4-aspartylphosphate" evidence="1">
    <location>
        <position position="69"/>
    </location>
</feature>